<keyword evidence="2" id="KW-1133">Transmembrane helix</keyword>
<feature type="compositionally biased region" description="Polar residues" evidence="1">
    <location>
        <begin position="115"/>
        <end position="127"/>
    </location>
</feature>
<comment type="caution">
    <text evidence="3">The sequence shown here is derived from an EMBL/GenBank/DDBJ whole genome shotgun (WGS) entry which is preliminary data.</text>
</comment>
<evidence type="ECO:0000256" key="1">
    <source>
        <dbReference type="SAM" id="MobiDB-lite"/>
    </source>
</evidence>
<proteinExistence type="predicted"/>
<evidence type="ECO:0000313" key="3">
    <source>
        <dbReference type="EMBL" id="KAH9421287.1"/>
    </source>
</evidence>
<accession>A0ABQ8JFU0</accession>
<reference evidence="3 4" key="2">
    <citation type="journal article" date="2022" name="Mol. Biol. Evol.">
        <title>Comparative Genomics Reveals Insights into the Divergent Evolution of Astigmatic Mites and Household Pest Adaptations.</title>
        <authorList>
            <person name="Xiong Q."/>
            <person name="Wan A.T."/>
            <person name="Liu X."/>
            <person name="Fung C.S."/>
            <person name="Xiao X."/>
            <person name="Malainual N."/>
            <person name="Hou J."/>
            <person name="Wang L."/>
            <person name="Wang M."/>
            <person name="Yang K.Y."/>
            <person name="Cui Y."/>
            <person name="Leung E.L."/>
            <person name="Nong W."/>
            <person name="Shin S.K."/>
            <person name="Au S.W."/>
            <person name="Jeong K.Y."/>
            <person name="Chew F.T."/>
            <person name="Hui J.H."/>
            <person name="Leung T.F."/>
            <person name="Tungtrongchitr A."/>
            <person name="Zhong N."/>
            <person name="Liu Z."/>
            <person name="Tsui S.K."/>
        </authorList>
    </citation>
    <scope>NUCLEOTIDE SEQUENCE [LARGE SCALE GENOMIC DNA]</scope>
    <source>
        <strain evidence="3">Derp</strain>
    </source>
</reference>
<dbReference type="EMBL" id="NJHN03000043">
    <property type="protein sequence ID" value="KAH9421287.1"/>
    <property type="molecule type" value="Genomic_DNA"/>
</dbReference>
<sequence>MYQKSSSMSSFRSTKLPSFTLIFLVIMFLIVESIDSNMIPGNNNDNYNDKGNLPIRKSDTKELPPPTKYSDGDKTTTQKTTVKTTEKPTTTSKTTQKPTTSKPTTHSSAKPTTKNPNVTSTTSKPNGSNSIKISNLIILSFLILFLTLICQF</sequence>
<dbReference type="Proteomes" id="UP000887458">
    <property type="component" value="Unassembled WGS sequence"/>
</dbReference>
<gene>
    <name evidence="3" type="ORF">DERP_013736</name>
</gene>
<feature type="region of interest" description="Disordered" evidence="1">
    <location>
        <begin position="39"/>
        <end position="129"/>
    </location>
</feature>
<name>A0ABQ8JFU0_DERPT</name>
<feature type="compositionally biased region" description="Low complexity" evidence="1">
    <location>
        <begin position="77"/>
        <end position="114"/>
    </location>
</feature>
<keyword evidence="2" id="KW-0812">Transmembrane</keyword>
<evidence type="ECO:0000313" key="4">
    <source>
        <dbReference type="Proteomes" id="UP000887458"/>
    </source>
</evidence>
<organism evidence="3 4">
    <name type="scientific">Dermatophagoides pteronyssinus</name>
    <name type="common">European house dust mite</name>
    <dbReference type="NCBI Taxonomy" id="6956"/>
    <lineage>
        <taxon>Eukaryota</taxon>
        <taxon>Metazoa</taxon>
        <taxon>Ecdysozoa</taxon>
        <taxon>Arthropoda</taxon>
        <taxon>Chelicerata</taxon>
        <taxon>Arachnida</taxon>
        <taxon>Acari</taxon>
        <taxon>Acariformes</taxon>
        <taxon>Sarcoptiformes</taxon>
        <taxon>Astigmata</taxon>
        <taxon>Psoroptidia</taxon>
        <taxon>Analgoidea</taxon>
        <taxon>Pyroglyphidae</taxon>
        <taxon>Dermatophagoidinae</taxon>
        <taxon>Dermatophagoides</taxon>
    </lineage>
</organism>
<reference evidence="3 4" key="1">
    <citation type="journal article" date="2018" name="J. Allergy Clin. Immunol.">
        <title>High-quality assembly of Dermatophagoides pteronyssinus genome and transcriptome reveals a wide range of novel allergens.</title>
        <authorList>
            <person name="Liu X.Y."/>
            <person name="Yang K.Y."/>
            <person name="Wang M.Q."/>
            <person name="Kwok J.S."/>
            <person name="Zeng X."/>
            <person name="Yang Z."/>
            <person name="Xiao X.J."/>
            <person name="Lau C.P."/>
            <person name="Li Y."/>
            <person name="Huang Z.M."/>
            <person name="Ba J.G."/>
            <person name="Yim A.K."/>
            <person name="Ouyang C.Y."/>
            <person name="Ngai S.M."/>
            <person name="Chan T.F."/>
            <person name="Leung E.L."/>
            <person name="Liu L."/>
            <person name="Liu Z.G."/>
            <person name="Tsui S.K."/>
        </authorList>
    </citation>
    <scope>NUCLEOTIDE SEQUENCE [LARGE SCALE GENOMIC DNA]</scope>
    <source>
        <strain evidence="3">Derp</strain>
    </source>
</reference>
<feature type="transmembrane region" description="Helical" evidence="2">
    <location>
        <begin position="133"/>
        <end position="150"/>
    </location>
</feature>
<feature type="compositionally biased region" description="Low complexity" evidence="1">
    <location>
        <begin position="41"/>
        <end position="52"/>
    </location>
</feature>
<protein>
    <submittedName>
        <fullName evidence="3">Uncharacterized protein</fullName>
    </submittedName>
</protein>
<keyword evidence="2" id="KW-0472">Membrane</keyword>
<keyword evidence="4" id="KW-1185">Reference proteome</keyword>
<evidence type="ECO:0000256" key="2">
    <source>
        <dbReference type="SAM" id="Phobius"/>
    </source>
</evidence>